<feature type="signal peptide" evidence="1">
    <location>
        <begin position="1"/>
        <end position="20"/>
    </location>
</feature>
<evidence type="ECO:0000256" key="1">
    <source>
        <dbReference type="SAM" id="SignalP"/>
    </source>
</evidence>
<organism evidence="2">
    <name type="scientific">Alexandrium catenella</name>
    <name type="common">Red tide dinoflagellate</name>
    <name type="synonym">Gonyaulax catenella</name>
    <dbReference type="NCBI Taxonomy" id="2925"/>
    <lineage>
        <taxon>Eukaryota</taxon>
        <taxon>Sar</taxon>
        <taxon>Alveolata</taxon>
        <taxon>Dinophyceae</taxon>
        <taxon>Gonyaulacales</taxon>
        <taxon>Pyrocystaceae</taxon>
        <taxon>Alexandrium</taxon>
    </lineage>
</organism>
<evidence type="ECO:0000313" key="2">
    <source>
        <dbReference type="EMBL" id="CAD9187881.1"/>
    </source>
</evidence>
<dbReference type="AlphaFoldDB" id="A0A7S1WTX4"/>
<evidence type="ECO:0008006" key="3">
    <source>
        <dbReference type="Google" id="ProtNLM"/>
    </source>
</evidence>
<reference evidence="2" key="1">
    <citation type="submission" date="2021-01" db="EMBL/GenBank/DDBJ databases">
        <authorList>
            <person name="Corre E."/>
            <person name="Pelletier E."/>
            <person name="Niang G."/>
            <person name="Scheremetjew M."/>
            <person name="Finn R."/>
            <person name="Kale V."/>
            <person name="Holt S."/>
            <person name="Cochrane G."/>
            <person name="Meng A."/>
            <person name="Brown T."/>
            <person name="Cohen L."/>
        </authorList>
    </citation>
    <scope>NUCLEOTIDE SEQUENCE</scope>
    <source>
        <strain evidence="2">OF101</strain>
    </source>
</reference>
<protein>
    <recommendedName>
        <fullName evidence="3">Subtilisin</fullName>
    </recommendedName>
</protein>
<accession>A0A7S1WTX4</accession>
<feature type="chain" id="PRO_5031226546" description="Subtilisin" evidence="1">
    <location>
        <begin position="21"/>
        <end position="206"/>
    </location>
</feature>
<dbReference type="EMBL" id="HBGE01108461">
    <property type="protein sequence ID" value="CAD9187881.1"/>
    <property type="molecule type" value="Transcribed_RNA"/>
</dbReference>
<proteinExistence type="predicted"/>
<sequence length="206" mass="21859">MIRGLCGAALLLATTGAGTAATTLAKSLPVHQLHALKSLVARELEEKWADADTAEWASHLCGHNGSYARHLGNVDKMPLIGVVAIRDSPRQEASAESLGSDLAVPGWAELAAGRGSSSASLAAIEVQAARLDFLVSRRRMGRSAQSWRLPWASVPALGDRQRQLRPVSVSFGEHLGGHVLPRSESRSPKPQAPLVRSLASLWAELA</sequence>
<name>A0A7S1WTX4_ALECA</name>
<keyword evidence="1" id="KW-0732">Signal</keyword>
<gene>
    <name evidence="2" type="ORF">ACAT0790_LOCUS64655</name>
</gene>